<feature type="compositionally biased region" description="Basic residues" evidence="1">
    <location>
        <begin position="422"/>
        <end position="431"/>
    </location>
</feature>
<dbReference type="PROSITE" id="PS50812">
    <property type="entry name" value="PWWP"/>
    <property type="match status" value="1"/>
</dbReference>
<dbReference type="PROSITE" id="PS51011">
    <property type="entry name" value="ARID"/>
    <property type="match status" value="1"/>
</dbReference>
<evidence type="ECO:0000259" key="2">
    <source>
        <dbReference type="PROSITE" id="PS50812"/>
    </source>
</evidence>
<evidence type="ECO:0000259" key="3">
    <source>
        <dbReference type="PROSITE" id="PS51011"/>
    </source>
</evidence>
<evidence type="ECO:0000313" key="4">
    <source>
        <dbReference type="EMBL" id="CAC5382725.1"/>
    </source>
</evidence>
<dbReference type="Pfam" id="PF18738">
    <property type="entry name" value="HEPN_DZIP3"/>
    <property type="match status" value="1"/>
</dbReference>
<evidence type="ECO:0000256" key="1">
    <source>
        <dbReference type="SAM" id="MobiDB-lite"/>
    </source>
</evidence>
<reference evidence="4 5" key="1">
    <citation type="submission" date="2020-06" db="EMBL/GenBank/DDBJ databases">
        <authorList>
            <person name="Li R."/>
            <person name="Bekaert M."/>
        </authorList>
    </citation>
    <scope>NUCLEOTIDE SEQUENCE [LARGE SCALE GENOMIC DNA]</scope>
    <source>
        <strain evidence="5">wild</strain>
    </source>
</reference>
<gene>
    <name evidence="4" type="ORF">MCOR_18522</name>
</gene>
<dbReference type="Gene3D" id="1.10.150.60">
    <property type="entry name" value="ARID DNA-binding domain"/>
    <property type="match status" value="1"/>
</dbReference>
<organism evidence="4 5">
    <name type="scientific">Mytilus coruscus</name>
    <name type="common">Sea mussel</name>
    <dbReference type="NCBI Taxonomy" id="42192"/>
    <lineage>
        <taxon>Eukaryota</taxon>
        <taxon>Metazoa</taxon>
        <taxon>Spiralia</taxon>
        <taxon>Lophotrochozoa</taxon>
        <taxon>Mollusca</taxon>
        <taxon>Bivalvia</taxon>
        <taxon>Autobranchia</taxon>
        <taxon>Pteriomorphia</taxon>
        <taxon>Mytilida</taxon>
        <taxon>Mytiloidea</taxon>
        <taxon>Mytilidae</taxon>
        <taxon>Mytilinae</taxon>
        <taxon>Mytilus</taxon>
    </lineage>
</organism>
<name>A0A6J8BFJ9_MYTCO</name>
<sequence length="770" mass="88227">MTSSSSSAASEPLSTNFARIGHVAQQMFPDILQELMTMKEPPHRLSHDINNNWYLSNKLRPDELILINNVATNGYKNFDIPFIYKLVRNLNLLPPPTNGWNHSSVPCPTEITAGDDLERIRRLRNEILHRGNAQVNDSEFSQFFTQFKDIAGRLETYLGKQTGYFVDKFVDLETCCIDEETSKMYIKRFDGLKKSDEDCKKRLNALEEDADALKEKRGPIVEVKIEPPDEFEQIPSLLDENKNLLYVTKTPEADKKKSSRKKDKDGLYQIKKSTKTQLQKELKTSKVKQRVQKSVSVQDVIVRPNFQVSCIASTDLPQTKGTNCRKKCSQKVVVKKETDDLLSEGTLVLAKLDGYDKWPAVMTRDPHTGLQFEMDSNRQLSMYHVEFLGPSHTHAWIKADRVCLYSKDNMNDSQSQSSEKHQKNKVKKKLTSPKNKPSKVVLQKLEKSKKEADCMVNLSREQRLKLCTFRFFQDNHEAEDFQCKDSGFESWNYPASSGSSAISSAENFACSRLQYNTSLVDKSKEERFKLDVEMYKKNEKAFLHDLSRFMKRNNLSVNLTAHWHHIPVGAFQLFLAVHERGGYQEICKKKQWTAVFRELTETQLSAGPAPKNFYLRNIYAYELYVTNGDFEAELKRLLGKRKKKSIGDVMIEDDTGSYTNVDDDADSDGLAAMLADLEEYSSLCQLEEDIEAEKKRMGINIAYHEDSPYSKVSPGVKYVSTPSEFDCPASHGNHKKHQEVPETMFSDSSVDSQNDLVFHQMERIVDEDLL</sequence>
<dbReference type="OrthoDB" id="757982at2759"/>
<dbReference type="InterPro" id="IPR001606">
    <property type="entry name" value="ARID_dom"/>
</dbReference>
<dbReference type="Proteomes" id="UP000507470">
    <property type="component" value="Unassembled WGS sequence"/>
</dbReference>
<dbReference type="PANTHER" id="PTHR15999:SF6">
    <property type="entry name" value="ZINC FINGER CW-TYPE PWWP DOMAIN PROTEIN 2"/>
    <property type="match status" value="1"/>
</dbReference>
<dbReference type="Pfam" id="PF00855">
    <property type="entry name" value="PWWP"/>
    <property type="match status" value="1"/>
</dbReference>
<dbReference type="SUPFAM" id="SSF63748">
    <property type="entry name" value="Tudor/PWWP/MBT"/>
    <property type="match status" value="1"/>
</dbReference>
<dbReference type="EMBL" id="CACVKT020003253">
    <property type="protein sequence ID" value="CAC5382725.1"/>
    <property type="molecule type" value="Genomic_DNA"/>
</dbReference>
<feature type="domain" description="ARID" evidence="3">
    <location>
        <begin position="536"/>
        <end position="626"/>
    </location>
</feature>
<dbReference type="CDD" id="cd16100">
    <property type="entry name" value="ARID"/>
    <property type="match status" value="1"/>
</dbReference>
<proteinExistence type="predicted"/>
<dbReference type="GO" id="GO:0003677">
    <property type="term" value="F:DNA binding"/>
    <property type="evidence" value="ECO:0007669"/>
    <property type="project" value="InterPro"/>
</dbReference>
<dbReference type="SMART" id="SM01014">
    <property type="entry name" value="ARID"/>
    <property type="match status" value="1"/>
</dbReference>
<keyword evidence="5" id="KW-1185">Reference proteome</keyword>
<dbReference type="InterPro" id="IPR042778">
    <property type="entry name" value="ZCWPW1/ZCWPW2"/>
</dbReference>
<dbReference type="Gene3D" id="2.30.30.140">
    <property type="match status" value="1"/>
</dbReference>
<feature type="region of interest" description="Disordered" evidence="1">
    <location>
        <begin position="727"/>
        <end position="748"/>
    </location>
</feature>
<dbReference type="InterPro" id="IPR000313">
    <property type="entry name" value="PWWP_dom"/>
</dbReference>
<accession>A0A6J8BFJ9</accession>
<protein>
    <recommendedName>
        <fullName evidence="6">ARID domain-containing protein</fullName>
    </recommendedName>
</protein>
<feature type="domain" description="PWWP" evidence="2">
    <location>
        <begin position="344"/>
        <end position="408"/>
    </location>
</feature>
<dbReference type="AlphaFoldDB" id="A0A6J8BFJ9"/>
<dbReference type="Pfam" id="PF01388">
    <property type="entry name" value="ARID"/>
    <property type="match status" value="1"/>
</dbReference>
<dbReference type="InterPro" id="IPR036431">
    <property type="entry name" value="ARID_dom_sf"/>
</dbReference>
<dbReference type="GO" id="GO:0005634">
    <property type="term" value="C:nucleus"/>
    <property type="evidence" value="ECO:0007669"/>
    <property type="project" value="TreeGrafter"/>
</dbReference>
<evidence type="ECO:0008006" key="6">
    <source>
        <dbReference type="Google" id="ProtNLM"/>
    </source>
</evidence>
<feature type="region of interest" description="Disordered" evidence="1">
    <location>
        <begin position="410"/>
        <end position="439"/>
    </location>
</feature>
<dbReference type="SUPFAM" id="SSF46774">
    <property type="entry name" value="ARID-like"/>
    <property type="match status" value="1"/>
</dbReference>
<dbReference type="PANTHER" id="PTHR15999">
    <property type="entry name" value="ZINC FINGER CW-TYPE PWWP DOMAIN PROTEIN 1"/>
    <property type="match status" value="1"/>
</dbReference>
<dbReference type="InterPro" id="IPR041249">
    <property type="entry name" value="HEPN_DZIP3"/>
</dbReference>
<evidence type="ECO:0000313" key="5">
    <source>
        <dbReference type="Proteomes" id="UP000507470"/>
    </source>
</evidence>
<dbReference type="SMART" id="SM00293">
    <property type="entry name" value="PWWP"/>
    <property type="match status" value="1"/>
</dbReference>
<dbReference type="SMART" id="SM00501">
    <property type="entry name" value="BRIGHT"/>
    <property type="match status" value="1"/>
</dbReference>